<dbReference type="Proteomes" id="UP000034774">
    <property type="component" value="Unassembled WGS sequence"/>
</dbReference>
<evidence type="ECO:0000313" key="1">
    <source>
        <dbReference type="EMBL" id="KKQ91907.1"/>
    </source>
</evidence>
<reference evidence="1 2" key="1">
    <citation type="journal article" date="2015" name="Nature">
        <title>rRNA introns, odd ribosomes, and small enigmatic genomes across a large radiation of phyla.</title>
        <authorList>
            <person name="Brown C.T."/>
            <person name="Hug L.A."/>
            <person name="Thomas B.C."/>
            <person name="Sharon I."/>
            <person name="Castelle C.J."/>
            <person name="Singh A."/>
            <person name="Wilkins M.J."/>
            <person name="Williams K.H."/>
            <person name="Banfield J.F."/>
        </authorList>
    </citation>
    <scope>NUCLEOTIDE SEQUENCE [LARGE SCALE GENOMIC DNA]</scope>
</reference>
<comment type="caution">
    <text evidence="1">The sequence shown here is derived from an EMBL/GenBank/DDBJ whole genome shotgun (WGS) entry which is preliminary data.</text>
</comment>
<name>A0A0G0LLJ0_9BACT</name>
<dbReference type="STRING" id="1618572.UT17_C0004G0255"/>
<accession>A0A0G0LLJ0</accession>
<gene>
    <name evidence="1" type="ORF">UT17_C0004G0255</name>
</gene>
<dbReference type="EMBL" id="LBVU01000004">
    <property type="protein sequence ID" value="KKQ91907.1"/>
    <property type="molecule type" value="Genomic_DNA"/>
</dbReference>
<organism evidence="1 2">
    <name type="scientific">Candidatus Woesebacteria bacterium GW2011_GWB1_39_10</name>
    <dbReference type="NCBI Taxonomy" id="1618572"/>
    <lineage>
        <taxon>Bacteria</taxon>
        <taxon>Candidatus Woeseibacteriota</taxon>
    </lineage>
</organism>
<evidence type="ECO:0000313" key="2">
    <source>
        <dbReference type="Proteomes" id="UP000034774"/>
    </source>
</evidence>
<sequence>MALNKFSRASDKLANLYRAAFYLAKGSNKVGLEFLDKSGITFEGLKTDNQISRLFWAEKILDEYLKLKQNGKQK</sequence>
<dbReference type="AlphaFoldDB" id="A0A0G0LLJ0"/>
<proteinExistence type="predicted"/>
<protein>
    <submittedName>
        <fullName evidence="1">Uncharacterized protein</fullName>
    </submittedName>
</protein>